<accession>A0A8X7XI21</accession>
<evidence type="ECO:0000256" key="13">
    <source>
        <dbReference type="ARBA" id="ARBA00022833"/>
    </source>
</evidence>
<dbReference type="PANTHER" id="PTHR48153:SF4">
    <property type="entry name" value="UBIQUITIN CARBOXYL-TERMINAL HYDROLASE MUG105"/>
    <property type="match status" value="1"/>
</dbReference>
<dbReference type="InterPro" id="IPR013087">
    <property type="entry name" value="Znf_C2H2_type"/>
</dbReference>
<feature type="non-terminal residue" evidence="21">
    <location>
        <position position="1"/>
    </location>
</feature>
<organism evidence="21 22">
    <name type="scientific">Polypterus senegalus</name>
    <name type="common">Senegal bichir</name>
    <dbReference type="NCBI Taxonomy" id="55291"/>
    <lineage>
        <taxon>Eukaryota</taxon>
        <taxon>Metazoa</taxon>
        <taxon>Chordata</taxon>
        <taxon>Craniata</taxon>
        <taxon>Vertebrata</taxon>
        <taxon>Euteleostomi</taxon>
        <taxon>Actinopterygii</taxon>
        <taxon>Polypteriformes</taxon>
        <taxon>Polypteridae</taxon>
        <taxon>Polypterus</taxon>
    </lineage>
</organism>
<feature type="domain" description="C2H2-type" evidence="20">
    <location>
        <begin position="200"/>
        <end position="220"/>
    </location>
</feature>
<evidence type="ECO:0000256" key="14">
    <source>
        <dbReference type="ARBA" id="ARBA00022990"/>
    </source>
</evidence>
<dbReference type="PANTHER" id="PTHR48153">
    <property type="entry name" value="UFM1-SPECIFIC PROTEASE 2"/>
    <property type="match status" value="1"/>
</dbReference>
<dbReference type="SMART" id="SM00355">
    <property type="entry name" value="ZnF_C2H2"/>
    <property type="match status" value="4"/>
</dbReference>
<comment type="caution">
    <text evidence="21">The sequence shown here is derived from an EMBL/GenBank/DDBJ whole genome shotgun (WGS) entry which is preliminary data.</text>
</comment>
<evidence type="ECO:0000256" key="11">
    <source>
        <dbReference type="ARBA" id="ARBA00022771"/>
    </source>
</evidence>
<keyword evidence="22" id="KW-1185">Reference proteome</keyword>
<keyword evidence="14" id="KW-0007">Acetylation</keyword>
<sequence>MHTCDICGEDGLSEPDMRTHLLIRHFENDSTCPFCSMSGITYDELQFHINTAHCEDSFEAAKTNEYLDCTINHTNHKKLSGLELPAVFQEECSSTSMEGKNDTSTRTQKELCGTEVKVSSSSTKETCPVLTKTPVLANEHKLKTEIFVSEMGKHFDSPDNELDSKPSLCKSNLNGPIKLKRKLLKSPSKGIQNQENQYPCPMCSLCCSDVYVLQEHVELHLQERSFTEESSHCSPASTLFKENDNESKHAQTMEHKVDIRKDHKTLSDVVEPQGFSNKFDFSKSYDRSNPKKSLISASSSTKFQEDSDAQTTRLYYCPMCTLVCTNSSILQEHVELHLMENGNHTENGHDQIFARMLQEQEDQFRKAEESKTEAEEFRRLQKQYGLDNSGGFKKQQIQNMEKAVARGQMKPAEYHRRKVELMESLAAGLDDGRTKTSGLIRALYKYYHKEARDVARVWLCAETDHYHSTDGDKGWGCGYRNFQMLLSALLKLHQYKDCLQDKEIPCIPKIQAMIEEAWKEGFDPQGASHFSSRLKDTRAWIGATEIYSLLTFLKIRSRIVDFHSPTGPSGTHPRLFEWVKAFFSLDSSCVDARWLPKVIQTSRPPIYLQHQGHSRTIVGIEQKNNGAQCLLIFDPGCPSHVMQKLLHPETVGFNLKTLRKFGSGLKHKQYQIVAVDGTLTEEERQVQLQHSRILQAERVP</sequence>
<evidence type="ECO:0000256" key="10">
    <source>
        <dbReference type="ARBA" id="ARBA00022737"/>
    </source>
</evidence>
<dbReference type="GO" id="GO:0005634">
    <property type="term" value="C:nucleus"/>
    <property type="evidence" value="ECO:0007669"/>
    <property type="project" value="UniProtKB-SubCell"/>
</dbReference>
<evidence type="ECO:0000256" key="17">
    <source>
        <dbReference type="ARBA" id="ARBA00031481"/>
    </source>
</evidence>
<dbReference type="InterPro" id="IPR012462">
    <property type="entry name" value="UFSP1/2_DUB_cat"/>
</dbReference>
<name>A0A8X7XI21_POLSE</name>
<dbReference type="Proteomes" id="UP000886611">
    <property type="component" value="Unassembled WGS sequence"/>
</dbReference>
<dbReference type="Gene3D" id="3.90.70.130">
    <property type="match status" value="1"/>
</dbReference>
<feature type="region of interest" description="Disordered" evidence="19">
    <location>
        <begin position="281"/>
        <end position="301"/>
    </location>
</feature>
<keyword evidence="9" id="KW-0479">Metal-binding</keyword>
<reference evidence="21 22" key="1">
    <citation type="journal article" date="2021" name="Cell">
        <title>Tracing the genetic footprints of vertebrate landing in non-teleost ray-finned fishes.</title>
        <authorList>
            <person name="Bi X."/>
            <person name="Wang K."/>
            <person name="Yang L."/>
            <person name="Pan H."/>
            <person name="Jiang H."/>
            <person name="Wei Q."/>
            <person name="Fang M."/>
            <person name="Yu H."/>
            <person name="Zhu C."/>
            <person name="Cai Y."/>
            <person name="He Y."/>
            <person name="Gan X."/>
            <person name="Zeng H."/>
            <person name="Yu D."/>
            <person name="Zhu Y."/>
            <person name="Jiang H."/>
            <person name="Qiu Q."/>
            <person name="Yang H."/>
            <person name="Zhang Y.E."/>
            <person name="Wang W."/>
            <person name="Zhu M."/>
            <person name="He S."/>
            <person name="Zhang G."/>
        </authorList>
    </citation>
    <scope>NUCLEOTIDE SEQUENCE [LARGE SCALE GENOMIC DNA]</scope>
    <source>
        <strain evidence="21">Bchr_013</strain>
    </source>
</reference>
<keyword evidence="11" id="KW-0863">Zinc-finger</keyword>
<evidence type="ECO:0000256" key="19">
    <source>
        <dbReference type="SAM" id="MobiDB-lite"/>
    </source>
</evidence>
<evidence type="ECO:0000256" key="18">
    <source>
        <dbReference type="ARBA" id="ARBA00045669"/>
    </source>
</evidence>
<dbReference type="Pfam" id="PF07910">
    <property type="entry name" value="Peptidase_C78"/>
    <property type="match status" value="1"/>
</dbReference>
<dbReference type="PROSITE" id="PS00028">
    <property type="entry name" value="ZINC_FINGER_C2H2_1"/>
    <property type="match status" value="2"/>
</dbReference>
<keyword evidence="10" id="KW-0677">Repeat</keyword>
<evidence type="ECO:0000256" key="15">
    <source>
        <dbReference type="ARBA" id="ARBA00023242"/>
    </source>
</evidence>
<feature type="domain" description="C2H2-type" evidence="20">
    <location>
        <begin position="317"/>
        <end position="337"/>
    </location>
</feature>
<evidence type="ECO:0000256" key="1">
    <source>
        <dbReference type="ARBA" id="ARBA00000707"/>
    </source>
</evidence>
<evidence type="ECO:0000256" key="6">
    <source>
        <dbReference type="ARBA" id="ARBA00012759"/>
    </source>
</evidence>
<evidence type="ECO:0000259" key="20">
    <source>
        <dbReference type="PROSITE" id="PS00028"/>
    </source>
</evidence>
<evidence type="ECO:0000256" key="12">
    <source>
        <dbReference type="ARBA" id="ARBA00022801"/>
    </source>
</evidence>
<evidence type="ECO:0000256" key="3">
    <source>
        <dbReference type="ARBA" id="ARBA00004496"/>
    </source>
</evidence>
<keyword evidence="15" id="KW-0539">Nucleus</keyword>
<dbReference type="GO" id="GO:0008270">
    <property type="term" value="F:zinc ion binding"/>
    <property type="evidence" value="ECO:0007669"/>
    <property type="project" value="UniProtKB-KW"/>
</dbReference>
<comment type="function">
    <text evidence="18">Deubiquitinase with endodeubiquitinase activity that specifically interacts with and cleaves 'Lys-63'-linked long polyubiquitin chains. Shows only weak activity against 'Lys-11' and 'Lys-48'-linked chains. Plays an important role in genome stability pathways, functioning to prevent spontaneous DNA damage and also promote cellular survival in response to exogenous DNA damage. Modulates the ubiquitination status of replication protein A (RPA) complex proteins in response to replication stress.</text>
</comment>
<keyword evidence="13" id="KW-0862">Zinc</keyword>
<dbReference type="EC" id="3.4.19.12" evidence="6"/>
<evidence type="ECO:0000313" key="21">
    <source>
        <dbReference type="EMBL" id="KAG2468623.1"/>
    </source>
</evidence>
<evidence type="ECO:0000313" key="22">
    <source>
        <dbReference type="Proteomes" id="UP000886611"/>
    </source>
</evidence>
<keyword evidence="12 21" id="KW-0378">Hydrolase</keyword>
<evidence type="ECO:0000256" key="4">
    <source>
        <dbReference type="ARBA" id="ARBA00010469"/>
    </source>
</evidence>
<dbReference type="EMBL" id="JAATIS010000485">
    <property type="protein sequence ID" value="KAG2468623.1"/>
    <property type="molecule type" value="Genomic_DNA"/>
</dbReference>
<evidence type="ECO:0000256" key="9">
    <source>
        <dbReference type="ARBA" id="ARBA00022723"/>
    </source>
</evidence>
<dbReference type="GO" id="GO:0071567">
    <property type="term" value="F:deUFMylase activity"/>
    <property type="evidence" value="ECO:0007669"/>
    <property type="project" value="UniProtKB-ARBA"/>
</dbReference>
<dbReference type="AlphaFoldDB" id="A0A8X7XI21"/>
<comment type="similarity">
    <text evidence="4">Belongs to the peptidase C78 family. ZUFSP subfamily.</text>
</comment>
<evidence type="ECO:0000256" key="2">
    <source>
        <dbReference type="ARBA" id="ARBA00004123"/>
    </source>
</evidence>
<feature type="non-terminal residue" evidence="21">
    <location>
        <position position="700"/>
    </location>
</feature>
<comment type="subunit">
    <text evidence="5">Interacts with RPA1 and RPA2.</text>
</comment>
<dbReference type="FunFam" id="3.90.70.130:FF:000002">
    <property type="entry name" value="Zinc finger containing ubiquitin peptidase 1"/>
    <property type="match status" value="1"/>
</dbReference>
<dbReference type="GO" id="GO:0004843">
    <property type="term" value="F:cysteine-type deubiquitinase activity"/>
    <property type="evidence" value="ECO:0007669"/>
    <property type="project" value="UniProtKB-EC"/>
</dbReference>
<protein>
    <recommendedName>
        <fullName evidence="7">Zinc finger-containing ubiquitin peptidase 1</fullName>
        <ecNumber evidence="6">3.4.19.12</ecNumber>
    </recommendedName>
    <alternativeName>
        <fullName evidence="17">Lys-63-specific deubiquitinase ZUFSP</fullName>
    </alternativeName>
    <alternativeName>
        <fullName evidence="16">Zinc finger with UFM1-specific peptidase domain protein</fullName>
    </alternativeName>
</protein>
<evidence type="ECO:0000256" key="5">
    <source>
        <dbReference type="ARBA" id="ARBA00011274"/>
    </source>
</evidence>
<dbReference type="InterPro" id="IPR038765">
    <property type="entry name" value="Papain-like_cys_pep_sf"/>
</dbReference>
<comment type="catalytic activity">
    <reaction evidence="1">
        <text>Thiol-dependent hydrolysis of ester, thioester, amide, peptide and isopeptide bonds formed by the C-terminal Gly of ubiquitin (a 76-residue protein attached to proteins as an intracellular targeting signal).</text>
        <dbReference type="EC" id="3.4.19.12"/>
    </reaction>
</comment>
<evidence type="ECO:0000256" key="7">
    <source>
        <dbReference type="ARBA" id="ARBA00021993"/>
    </source>
</evidence>
<keyword evidence="8" id="KW-0963">Cytoplasm</keyword>
<comment type="subcellular location">
    <subcellularLocation>
        <location evidence="3">Cytoplasm</location>
    </subcellularLocation>
    <subcellularLocation>
        <location evidence="2">Nucleus</location>
    </subcellularLocation>
</comment>
<dbReference type="SUPFAM" id="SSF54001">
    <property type="entry name" value="Cysteine proteinases"/>
    <property type="match status" value="1"/>
</dbReference>
<evidence type="ECO:0000256" key="16">
    <source>
        <dbReference type="ARBA" id="ARBA00029662"/>
    </source>
</evidence>
<gene>
    <name evidence="21" type="primary">Zufsp</name>
    <name evidence="21" type="ORF">GTO96_0014803</name>
</gene>
<proteinExistence type="inferred from homology"/>
<evidence type="ECO:0000256" key="8">
    <source>
        <dbReference type="ARBA" id="ARBA00022490"/>
    </source>
</evidence>
<dbReference type="GO" id="GO:0005737">
    <property type="term" value="C:cytoplasm"/>
    <property type="evidence" value="ECO:0007669"/>
    <property type="project" value="UniProtKB-SubCell"/>
</dbReference>